<dbReference type="GeneTree" id="ENSGT00940000156178"/>
<dbReference type="InterPro" id="IPR001478">
    <property type="entry name" value="PDZ"/>
</dbReference>
<reference evidence="16 17" key="1">
    <citation type="journal article" date="2008" name="Nature">
        <title>Genome analysis of the platypus reveals unique signatures of evolution.</title>
        <authorList>
            <person name="Warren W.C."/>
            <person name="Hillier L.W."/>
            <person name="Marshall Graves J.A."/>
            <person name="Birney E."/>
            <person name="Ponting C.P."/>
            <person name="Grutzner F."/>
            <person name="Belov K."/>
            <person name="Miller W."/>
            <person name="Clarke L."/>
            <person name="Chinwalla A.T."/>
            <person name="Yang S.P."/>
            <person name="Heger A."/>
            <person name="Locke D.P."/>
            <person name="Miethke P."/>
            <person name="Waters P.D."/>
            <person name="Veyrunes F."/>
            <person name="Fulton L."/>
            <person name="Fulton B."/>
            <person name="Graves T."/>
            <person name="Wallis J."/>
            <person name="Puente X.S."/>
            <person name="Lopez-Otin C."/>
            <person name="Ordonez G.R."/>
            <person name="Eichler E.E."/>
            <person name="Chen L."/>
            <person name="Cheng Z."/>
            <person name="Deakin J.E."/>
            <person name="Alsop A."/>
            <person name="Thompson K."/>
            <person name="Kirby P."/>
            <person name="Papenfuss A.T."/>
            <person name="Wakefield M.J."/>
            <person name="Olender T."/>
            <person name="Lancet D."/>
            <person name="Huttley G.A."/>
            <person name="Smit A.F."/>
            <person name="Pask A."/>
            <person name="Temple-Smith P."/>
            <person name="Batzer M.A."/>
            <person name="Walker J.A."/>
            <person name="Konkel M.K."/>
            <person name="Harris R.S."/>
            <person name="Whittington C.M."/>
            <person name="Wong E.S."/>
            <person name="Gemmell N.J."/>
            <person name="Buschiazzo E."/>
            <person name="Vargas Jentzsch I.M."/>
            <person name="Merkel A."/>
            <person name="Schmitz J."/>
            <person name="Zemann A."/>
            <person name="Churakov G."/>
            <person name="Kriegs J.O."/>
            <person name="Brosius J."/>
            <person name="Murchison E.P."/>
            <person name="Sachidanandam R."/>
            <person name="Smith C."/>
            <person name="Hannon G.J."/>
            <person name="Tsend-Ayush E."/>
            <person name="McMillan D."/>
            <person name="Attenborough R."/>
            <person name="Rens W."/>
            <person name="Ferguson-Smith M."/>
            <person name="Lefevre C.M."/>
            <person name="Sharp J.A."/>
            <person name="Nicholas K.R."/>
            <person name="Ray D.A."/>
            <person name="Kube M."/>
            <person name="Reinhardt R."/>
            <person name="Pringle T.H."/>
            <person name="Taylor J."/>
            <person name="Jones R.C."/>
            <person name="Nixon B."/>
            <person name="Dacheux J.L."/>
            <person name="Niwa H."/>
            <person name="Sekita Y."/>
            <person name="Huang X."/>
            <person name="Stark A."/>
            <person name="Kheradpour P."/>
            <person name="Kellis M."/>
            <person name="Flicek P."/>
            <person name="Chen Y."/>
            <person name="Webber C."/>
            <person name="Hardison R."/>
            <person name="Nelson J."/>
            <person name="Hallsworth-Pepin K."/>
            <person name="Delehaunty K."/>
            <person name="Markovic C."/>
            <person name="Minx P."/>
            <person name="Feng Y."/>
            <person name="Kremitzki C."/>
            <person name="Mitreva M."/>
            <person name="Glasscock J."/>
            <person name="Wylie T."/>
            <person name="Wohldmann P."/>
            <person name="Thiru P."/>
            <person name="Nhan M.N."/>
            <person name="Pohl C.S."/>
            <person name="Smith S.M."/>
            <person name="Hou S."/>
            <person name="Nefedov M."/>
            <person name="de Jong P.J."/>
            <person name="Renfree M.B."/>
            <person name="Mardis E.R."/>
            <person name="Wilson R.K."/>
        </authorList>
    </citation>
    <scope>NUCLEOTIDE SEQUENCE [LARGE SCALE GENOMIC DNA]</scope>
    <source>
        <strain evidence="16 17">Glennie</strain>
    </source>
</reference>
<dbReference type="CDD" id="cd06760">
    <property type="entry name" value="PDZ4_PDZD2-PDZ2_hPro-IL-16-like"/>
    <property type="match status" value="1"/>
</dbReference>
<feature type="region of interest" description="Disordered" evidence="14">
    <location>
        <begin position="1125"/>
        <end position="1145"/>
    </location>
</feature>
<dbReference type="GO" id="GO:0005125">
    <property type="term" value="F:cytokine activity"/>
    <property type="evidence" value="ECO:0000318"/>
    <property type="project" value="GO_Central"/>
</dbReference>
<evidence type="ECO:0000256" key="7">
    <source>
        <dbReference type="ARBA" id="ARBA00022514"/>
    </source>
</evidence>
<feature type="domain" description="PDZ" evidence="15">
    <location>
        <begin position="1294"/>
        <end position="1379"/>
    </location>
</feature>
<name>A0A6I8NL14_ORNAN</name>
<reference evidence="16" key="2">
    <citation type="submission" date="2025-08" db="UniProtKB">
        <authorList>
            <consortium name="Ensembl"/>
        </authorList>
    </citation>
    <scope>IDENTIFICATION</scope>
    <source>
        <strain evidence="16">Glennie</strain>
    </source>
</reference>
<dbReference type="Bgee" id="ENSOANG00000040220">
    <property type="expression patterns" value="Expressed in fibroblast and 8 other cell types or tissues"/>
</dbReference>
<dbReference type="GO" id="GO:0050729">
    <property type="term" value="P:positive regulation of inflammatory response"/>
    <property type="evidence" value="ECO:0000318"/>
    <property type="project" value="GO_Central"/>
</dbReference>
<dbReference type="GO" id="GO:0005634">
    <property type="term" value="C:nucleus"/>
    <property type="evidence" value="ECO:0007669"/>
    <property type="project" value="UniProtKB-SubCell"/>
</dbReference>
<dbReference type="FunCoup" id="A0A6I8NL14">
    <property type="interactions" value="400"/>
</dbReference>
<dbReference type="OMA" id="FFTKEAS"/>
<protein>
    <recommendedName>
        <fullName evidence="4">Pro-interleukin-16</fullName>
    </recommendedName>
</protein>
<feature type="compositionally biased region" description="Low complexity" evidence="14">
    <location>
        <begin position="963"/>
        <end position="972"/>
    </location>
</feature>
<evidence type="ECO:0000313" key="16">
    <source>
        <dbReference type="Ensembl" id="ENSOANP00000041791.1"/>
    </source>
</evidence>
<evidence type="ECO:0000256" key="4">
    <source>
        <dbReference type="ARBA" id="ARBA00013973"/>
    </source>
</evidence>
<feature type="compositionally biased region" description="Basic residues" evidence="14">
    <location>
        <begin position="698"/>
        <end position="712"/>
    </location>
</feature>
<dbReference type="InterPro" id="IPR055287">
    <property type="entry name" value="IL-16-like"/>
</dbReference>
<feature type="region of interest" description="Disordered" evidence="14">
    <location>
        <begin position="238"/>
        <end position="296"/>
    </location>
</feature>
<dbReference type="GO" id="GO:0006935">
    <property type="term" value="P:chemotaxis"/>
    <property type="evidence" value="ECO:0007669"/>
    <property type="project" value="UniProtKB-KW"/>
</dbReference>
<feature type="compositionally biased region" description="Basic and acidic residues" evidence="14">
    <location>
        <begin position="713"/>
        <end position="724"/>
    </location>
</feature>
<evidence type="ECO:0000256" key="9">
    <source>
        <dbReference type="ARBA" id="ARBA00022737"/>
    </source>
</evidence>
<comment type="subcellular location">
    <subcellularLocation>
        <location evidence="2">Cytoplasm</location>
    </subcellularLocation>
    <subcellularLocation>
        <location evidence="1">Nucleus</location>
    </subcellularLocation>
    <subcellularLocation>
        <location evidence="3">Secreted</location>
    </subcellularLocation>
</comment>
<dbReference type="FunFam" id="2.30.42.10:FF:000127">
    <property type="entry name" value="Pro-interleukin-16"/>
    <property type="match status" value="1"/>
</dbReference>
<comment type="function">
    <text evidence="13">Interleukin-16 stimulates a migratory response in CD4+ lymphocytes, monocytes, and eosinophils. Primes CD4+ T-cells for IL-2 and IL-15 responsiveness. Also induces T-lymphocyte expression of interleukin 2 receptor. Ligand for CD4.</text>
</comment>
<dbReference type="PROSITE" id="PS50106">
    <property type="entry name" value="PDZ"/>
    <property type="match status" value="4"/>
</dbReference>
<feature type="compositionally biased region" description="Low complexity" evidence="14">
    <location>
        <begin position="1274"/>
        <end position="1289"/>
    </location>
</feature>
<evidence type="ECO:0000256" key="1">
    <source>
        <dbReference type="ARBA" id="ARBA00004123"/>
    </source>
</evidence>
<organism evidence="16 17">
    <name type="scientific">Ornithorhynchus anatinus</name>
    <name type="common">Duckbill platypus</name>
    <dbReference type="NCBI Taxonomy" id="9258"/>
    <lineage>
        <taxon>Eukaryota</taxon>
        <taxon>Metazoa</taxon>
        <taxon>Chordata</taxon>
        <taxon>Craniata</taxon>
        <taxon>Vertebrata</taxon>
        <taxon>Euteleostomi</taxon>
        <taxon>Mammalia</taxon>
        <taxon>Monotremata</taxon>
        <taxon>Ornithorhynchidae</taxon>
        <taxon>Ornithorhynchus</taxon>
    </lineage>
</organism>
<dbReference type="Ensembl" id="ENSOANT00000062515.1">
    <property type="protein sequence ID" value="ENSOANP00000041791.1"/>
    <property type="gene ID" value="ENSOANG00000040220.1"/>
</dbReference>
<keyword evidence="17" id="KW-1185">Reference proteome</keyword>
<dbReference type="CDD" id="cd06762">
    <property type="entry name" value="PDZ6_PDZD2-PDZ3_hPro-IL-16-like"/>
    <property type="match status" value="1"/>
</dbReference>
<feature type="region of interest" description="Disordered" evidence="14">
    <location>
        <begin position="1260"/>
        <end position="1289"/>
    </location>
</feature>
<evidence type="ECO:0000259" key="15">
    <source>
        <dbReference type="PROSITE" id="PS50106"/>
    </source>
</evidence>
<accession>A0A6I8NL14</accession>
<feature type="compositionally biased region" description="Polar residues" evidence="14">
    <location>
        <begin position="740"/>
        <end position="771"/>
    </location>
</feature>
<dbReference type="Gene3D" id="2.30.42.10">
    <property type="match status" value="4"/>
</dbReference>
<feature type="compositionally biased region" description="Basic and acidic residues" evidence="14">
    <location>
        <begin position="36"/>
        <end position="50"/>
    </location>
</feature>
<dbReference type="CDD" id="cd06759">
    <property type="entry name" value="PDZ3_PDZD2-PDZ1_hPro-IL-16-like"/>
    <property type="match status" value="1"/>
</dbReference>
<proteinExistence type="predicted"/>
<dbReference type="Pfam" id="PF00595">
    <property type="entry name" value="PDZ"/>
    <property type="match status" value="4"/>
</dbReference>
<feature type="compositionally biased region" description="Basic and acidic residues" evidence="14">
    <location>
        <begin position="951"/>
        <end position="960"/>
    </location>
</feature>
<evidence type="ECO:0000256" key="11">
    <source>
        <dbReference type="ARBA" id="ARBA00023163"/>
    </source>
</evidence>
<keyword evidence="9" id="KW-0677">Repeat</keyword>
<dbReference type="GO" id="GO:0019221">
    <property type="term" value="P:cytokine-mediated signaling pathway"/>
    <property type="evidence" value="ECO:0000318"/>
    <property type="project" value="GO_Central"/>
</dbReference>
<dbReference type="Proteomes" id="UP000002279">
    <property type="component" value="Chromosome 5"/>
</dbReference>
<keyword evidence="8" id="KW-0964">Secreted</keyword>
<dbReference type="InterPro" id="IPR036034">
    <property type="entry name" value="PDZ_sf"/>
</dbReference>
<feature type="region of interest" description="Disordered" evidence="14">
    <location>
        <begin position="1"/>
        <end position="110"/>
    </location>
</feature>
<evidence type="ECO:0000256" key="3">
    <source>
        <dbReference type="ARBA" id="ARBA00004613"/>
    </source>
</evidence>
<dbReference type="SMART" id="SM00228">
    <property type="entry name" value="PDZ"/>
    <property type="match status" value="4"/>
</dbReference>
<dbReference type="GO" id="GO:0005615">
    <property type="term" value="C:extracellular space"/>
    <property type="evidence" value="ECO:0007669"/>
    <property type="project" value="UniProtKB-KW"/>
</dbReference>
<keyword evidence="12" id="KW-0539">Nucleus</keyword>
<dbReference type="GO" id="GO:0005737">
    <property type="term" value="C:cytoplasm"/>
    <property type="evidence" value="ECO:0007669"/>
    <property type="project" value="UniProtKB-SubCell"/>
</dbReference>
<evidence type="ECO:0000256" key="5">
    <source>
        <dbReference type="ARBA" id="ARBA00022490"/>
    </source>
</evidence>
<evidence type="ECO:0000256" key="14">
    <source>
        <dbReference type="SAM" id="MobiDB-lite"/>
    </source>
</evidence>
<feature type="domain" description="PDZ" evidence="15">
    <location>
        <begin position="1176"/>
        <end position="1260"/>
    </location>
</feature>
<evidence type="ECO:0000256" key="13">
    <source>
        <dbReference type="ARBA" id="ARBA00024706"/>
    </source>
</evidence>
<sequence>MILPKRFPWERGNGATATPSPSAMGRRPRGQAWGMRSREPPEGPPRDGRPRRLGPLSRSLLLCHAGTGEDSSSSEDKSAGPQKTQEGALSRPRTPSLDANPGASRDPPSLLYDEAACQPVRNPKRKLFVKLARVSTTSCSFLLLLLENSLWRSCIATETGRLEFRGSRTSSWASLRRDLDGSHGIRGGMAPRDGGEPLTLSDLSLNRLSSQEPGVFIQPAMGSVNWVIDDEETMSAASLEKPKDLESTGNSLPPRRPACLRPQTDSASFDSCWIGEHGDPEARPLSPGCGRPRKAWSQQFDCSGETQVTSRPSVSPSLAQLLPSRSSSQASVINNIVLMKGRAKGLGFSIVGGQDSMYGPIGIYVKTVFPGGAAAADGRLQEGDEVLELNGESMFGLTHQDALQKFKQAKKGLLTLTVRTSLGAPLSTSHWSSPPLCHSLSSGTSLPEETGPFCPETGPSPVHPAKPNDRIVVEVSLNKEAGVGLGIGLCSIPHLQGISGIFIHTLSPGSVAHMDGRLRCGDEILEINEASVHSLSLNQVHTILRRCPPGAVPVMVSRHPDPQVSEQQLQEAVAQAAGSGSGICKYGNHRNQWGREGARRLGSSWHGRFPWERQNEEITSPFHPRSQKTMTRSRSEDSYSLGEISGDRAPLRPTALKEGSPGLTDPRTPAPSPPTTVRQETCLPPTPKARRALEILVRKPRSTKPKPPPRKYFKVDAADAERPRPPSVDGETPRAEGGMPSSSSEGQEAGNLSPQGNQAAITHSVASTPSQAEAAEDNSASLGAVEEAKGSGPGPRLSPAARPRLRRQGRVTSVSVAEDPWVRISDCIRQLFSPAMSGGACPPDVTASLTTGPGRGSHSPPTPPEADAAVSKAYGSEASVRQKRAPPVAPKPAWFRQSLKDLRSGSLSLKPRPTPGQSSLTGAGGFPRPSSIRQKIHSFETCGDLGSAKPSPREGERPPRTPELPTVTGRPSPDGDDRQRRPPGPEPPGVTGPEDTRGSGSASPASPPDLGDSRARKVSGQRSRSFPLTGPRLGEVPKAALEEEEERQFGQLHSLSSRVSSALMRSLLCLPQSPGSGNPGGGGVSSPPSTGPPSEAPPLDSGFSLNLSELRDYSVGLADREVADQGVRGDDSPVAPSGGPGQSVISLLGPEEVKKLIEEVKGLDEATLKQLDNIHVTVLHKEEEAGLGFSLAGGVDLENKVVTVHRVFPNGLASQEGTIQRGDEVLSINGKSLKGVTHSDALGIVRWARGPRQAVIVTRKEGEAPRQRTAVPDSAPSGPGAASAEPGASTTTCVITLEKTSSGLGFSLEGGKGSLQGDKPLVVNRIFQGCTPEQSGGLQPGDEILQLNSTPLQGLTRFEAWNVIKALPEGQVCILIRRPGPGSGAEVPH</sequence>
<evidence type="ECO:0000313" key="17">
    <source>
        <dbReference type="Proteomes" id="UP000002279"/>
    </source>
</evidence>
<evidence type="ECO:0000256" key="6">
    <source>
        <dbReference type="ARBA" id="ARBA00022500"/>
    </source>
</evidence>
<keyword evidence="6" id="KW-0145">Chemotaxis</keyword>
<dbReference type="PANTHER" id="PTHR48484">
    <property type="entry name" value="PRO-INTERLEUKIN-16"/>
    <property type="match status" value="1"/>
</dbReference>
<keyword evidence="7" id="KW-0202">Cytokine</keyword>
<dbReference type="SUPFAM" id="SSF50156">
    <property type="entry name" value="PDZ domain-like"/>
    <property type="match status" value="4"/>
</dbReference>
<feature type="region of interest" description="Disordered" evidence="14">
    <location>
        <begin position="833"/>
        <end position="1057"/>
    </location>
</feature>
<dbReference type="CDD" id="cd06763">
    <property type="entry name" value="PDZ7_PDZD2-PDZ4_hPro-IL-16-like"/>
    <property type="match status" value="1"/>
</dbReference>
<keyword evidence="5" id="KW-0963">Cytoplasm</keyword>
<keyword evidence="10" id="KW-0805">Transcription regulation</keyword>
<keyword evidence="11" id="KW-0804">Transcription</keyword>
<feature type="compositionally biased region" description="Low complexity" evidence="14">
    <location>
        <begin position="53"/>
        <end position="62"/>
    </location>
</feature>
<dbReference type="PANTHER" id="PTHR48484:SF2">
    <property type="entry name" value="PRO-INTERLEUKIN-16"/>
    <property type="match status" value="1"/>
</dbReference>
<feature type="region of interest" description="Disordered" evidence="14">
    <location>
        <begin position="616"/>
        <end position="817"/>
    </location>
</feature>
<evidence type="ECO:0000256" key="8">
    <source>
        <dbReference type="ARBA" id="ARBA00022525"/>
    </source>
</evidence>
<dbReference type="FunFam" id="2.30.42.10:FF:000122">
    <property type="entry name" value="Pro-interleukin-16"/>
    <property type="match status" value="1"/>
</dbReference>
<dbReference type="InParanoid" id="A0A6I8NL14"/>
<evidence type="ECO:0000256" key="10">
    <source>
        <dbReference type="ARBA" id="ARBA00023015"/>
    </source>
</evidence>
<dbReference type="GO" id="GO:0042609">
    <property type="term" value="F:CD4 receptor binding"/>
    <property type="evidence" value="ECO:0000318"/>
    <property type="project" value="GO_Central"/>
</dbReference>
<evidence type="ECO:0000256" key="12">
    <source>
        <dbReference type="ARBA" id="ARBA00023242"/>
    </source>
</evidence>
<dbReference type="GO" id="GO:0050930">
    <property type="term" value="P:induction of positive chemotaxis"/>
    <property type="evidence" value="ECO:0007669"/>
    <property type="project" value="InterPro"/>
</dbReference>
<feature type="domain" description="PDZ" evidence="15">
    <location>
        <begin position="335"/>
        <end position="421"/>
    </location>
</feature>
<reference evidence="16" key="3">
    <citation type="submission" date="2025-09" db="UniProtKB">
        <authorList>
            <consortium name="Ensembl"/>
        </authorList>
    </citation>
    <scope>IDENTIFICATION</scope>
    <source>
        <strain evidence="16">Glennie</strain>
    </source>
</reference>
<gene>
    <name evidence="16" type="primary">IL16</name>
</gene>
<dbReference type="FunFam" id="2.30.42.10:FF:000147">
    <property type="entry name" value="Pro-interleukin-16"/>
    <property type="match status" value="1"/>
</dbReference>
<evidence type="ECO:0000256" key="2">
    <source>
        <dbReference type="ARBA" id="ARBA00004496"/>
    </source>
</evidence>
<feature type="compositionally biased region" description="Low complexity" evidence="14">
    <location>
        <begin position="991"/>
        <end position="1010"/>
    </location>
</feature>
<feature type="region of interest" description="Disordered" evidence="14">
    <location>
        <begin position="1069"/>
        <end position="1103"/>
    </location>
</feature>
<feature type="domain" description="PDZ" evidence="15">
    <location>
        <begin position="474"/>
        <end position="546"/>
    </location>
</feature>